<comment type="caution">
    <text evidence="8">The sequence shown here is derived from an EMBL/GenBank/DDBJ whole genome shotgun (WGS) entry which is preliminary data.</text>
</comment>
<sequence>MVAIDEVLQSLKERMPERRYHHILGVVAMSRRLAEHYGIPEDKAEVAAVFHDVVKFAEDDWLESVVLKSGVNPLVLTFHSELWHAPAGAYVAKHEYGVEDEDILNAITYHTTGRAGMSDLEKIIYMADLIEPSRTFTGVEELREKAFEDLNEGMLACVRHSIAFLVEKTARIYPLTLDCYNELIKEGKSDE</sequence>
<proteinExistence type="predicted"/>
<keyword evidence="4 8" id="KW-0378">Hydrolase</keyword>
<dbReference type="Gene3D" id="1.10.3210.10">
    <property type="entry name" value="Hypothetical protein af1432"/>
    <property type="match status" value="1"/>
</dbReference>
<protein>
    <recommendedName>
        <fullName evidence="1">bis(5'-nucleosyl)-tetraphosphatase (symmetrical)</fullName>
        <ecNumber evidence="1">3.6.1.41</ecNumber>
    </recommendedName>
</protein>
<keyword evidence="5" id="KW-0408">Iron</keyword>
<evidence type="ECO:0000256" key="4">
    <source>
        <dbReference type="ARBA" id="ARBA00022801"/>
    </source>
</evidence>
<dbReference type="EC" id="3.6.1.41" evidence="1"/>
<dbReference type="InterPro" id="IPR005249">
    <property type="entry name" value="YqeK"/>
</dbReference>
<evidence type="ECO:0000256" key="5">
    <source>
        <dbReference type="ARBA" id="ARBA00023004"/>
    </source>
</evidence>
<dbReference type="NCBIfam" id="TIGR00488">
    <property type="entry name" value="bis(5'-nucleosyl)-tetraphosphatase (symmetrical) YqeK"/>
    <property type="match status" value="1"/>
</dbReference>
<dbReference type="Proteomes" id="UP001595817">
    <property type="component" value="Unassembled WGS sequence"/>
</dbReference>
<dbReference type="PANTHER" id="PTHR35795">
    <property type="entry name" value="SLR1885 PROTEIN"/>
    <property type="match status" value="1"/>
</dbReference>
<accession>A0ABV8X5J1</accession>
<dbReference type="RefSeq" id="WP_378155579.1">
    <property type="nucleotide sequence ID" value="NZ_JBHSEC010000019.1"/>
</dbReference>
<keyword evidence="9" id="KW-1185">Reference proteome</keyword>
<reference evidence="9" key="1">
    <citation type="journal article" date="2019" name="Int. J. Syst. Evol. Microbiol.">
        <title>The Global Catalogue of Microorganisms (GCM) 10K type strain sequencing project: providing services to taxonomists for standard genome sequencing and annotation.</title>
        <authorList>
            <consortium name="The Broad Institute Genomics Platform"/>
            <consortium name="The Broad Institute Genome Sequencing Center for Infectious Disease"/>
            <person name="Wu L."/>
            <person name="Ma J."/>
        </authorList>
    </citation>
    <scope>NUCLEOTIDE SEQUENCE [LARGE SCALE GENOMIC DNA]</scope>
    <source>
        <strain evidence="9">CCUG 59778</strain>
    </source>
</reference>
<dbReference type="InterPro" id="IPR003607">
    <property type="entry name" value="HD/PDEase_dom"/>
</dbReference>
<evidence type="ECO:0000256" key="6">
    <source>
        <dbReference type="ARBA" id="ARBA00049417"/>
    </source>
</evidence>
<dbReference type="SUPFAM" id="SSF109604">
    <property type="entry name" value="HD-domain/PDEase-like"/>
    <property type="match status" value="1"/>
</dbReference>
<dbReference type="InterPro" id="IPR006674">
    <property type="entry name" value="HD_domain"/>
</dbReference>
<evidence type="ECO:0000313" key="9">
    <source>
        <dbReference type="Proteomes" id="UP001595817"/>
    </source>
</evidence>
<feature type="domain" description="HD" evidence="7">
    <location>
        <begin position="19"/>
        <end position="133"/>
    </location>
</feature>
<gene>
    <name evidence="8" type="primary">yqeK</name>
    <name evidence="8" type="ORF">ACFOZY_11565</name>
</gene>
<dbReference type="PROSITE" id="PS51831">
    <property type="entry name" value="HD"/>
    <property type="match status" value="1"/>
</dbReference>
<name>A0ABV8X5J1_9LACT</name>
<keyword evidence="2" id="KW-0479">Metal-binding</keyword>
<dbReference type="SMART" id="SM00471">
    <property type="entry name" value="HDc"/>
    <property type="match status" value="1"/>
</dbReference>
<keyword evidence="3" id="KW-0547">Nucleotide-binding</keyword>
<evidence type="ECO:0000256" key="1">
    <source>
        <dbReference type="ARBA" id="ARBA00012506"/>
    </source>
</evidence>
<organism evidence="8 9">
    <name type="scientific">Chungangia koreensis</name>
    <dbReference type="NCBI Taxonomy" id="752657"/>
    <lineage>
        <taxon>Bacteria</taxon>
        <taxon>Bacillati</taxon>
        <taxon>Bacillota</taxon>
        <taxon>Bacilli</taxon>
        <taxon>Lactobacillales</taxon>
        <taxon>Chungangia</taxon>
    </lineage>
</organism>
<dbReference type="EMBL" id="JBHSEC010000019">
    <property type="protein sequence ID" value="MFC4411056.1"/>
    <property type="molecule type" value="Genomic_DNA"/>
</dbReference>
<dbReference type="Pfam" id="PF01966">
    <property type="entry name" value="HD"/>
    <property type="match status" value="1"/>
</dbReference>
<dbReference type="CDD" id="cd00077">
    <property type="entry name" value="HDc"/>
    <property type="match status" value="1"/>
</dbReference>
<dbReference type="GO" id="GO:0008803">
    <property type="term" value="F:bis(5'-nucleosyl)-tetraphosphatase (symmetrical) activity"/>
    <property type="evidence" value="ECO:0007669"/>
    <property type="project" value="UniProtKB-EC"/>
</dbReference>
<comment type="catalytic activity">
    <reaction evidence="6">
        <text>P(1),P(4)-bis(5'-adenosyl) tetraphosphate + H2O = 2 ADP + 2 H(+)</text>
        <dbReference type="Rhea" id="RHEA:24252"/>
        <dbReference type="ChEBI" id="CHEBI:15377"/>
        <dbReference type="ChEBI" id="CHEBI:15378"/>
        <dbReference type="ChEBI" id="CHEBI:58141"/>
        <dbReference type="ChEBI" id="CHEBI:456216"/>
        <dbReference type="EC" id="3.6.1.41"/>
    </reaction>
</comment>
<evidence type="ECO:0000256" key="3">
    <source>
        <dbReference type="ARBA" id="ARBA00022741"/>
    </source>
</evidence>
<evidence type="ECO:0000259" key="7">
    <source>
        <dbReference type="PROSITE" id="PS51831"/>
    </source>
</evidence>
<evidence type="ECO:0000313" key="8">
    <source>
        <dbReference type="EMBL" id="MFC4411056.1"/>
    </source>
</evidence>
<dbReference type="InterPro" id="IPR051094">
    <property type="entry name" value="Diverse_Catalytic_Enzymes"/>
</dbReference>
<dbReference type="PANTHER" id="PTHR35795:SF1">
    <property type="entry name" value="BIS(5'-NUCLEOSYL)-TETRAPHOSPHATASE, SYMMETRICAL"/>
    <property type="match status" value="1"/>
</dbReference>
<evidence type="ECO:0000256" key="2">
    <source>
        <dbReference type="ARBA" id="ARBA00022723"/>
    </source>
</evidence>